<organism evidence="8 9">
    <name type="scientific">Urechidicola croceus</name>
    <dbReference type="NCBI Taxonomy" id="1850246"/>
    <lineage>
        <taxon>Bacteria</taxon>
        <taxon>Pseudomonadati</taxon>
        <taxon>Bacteroidota</taxon>
        <taxon>Flavobacteriia</taxon>
        <taxon>Flavobacteriales</taxon>
        <taxon>Flavobacteriaceae</taxon>
        <taxon>Urechidicola</taxon>
    </lineage>
</organism>
<evidence type="ECO:0000313" key="8">
    <source>
        <dbReference type="EMBL" id="AOW21452.1"/>
    </source>
</evidence>
<evidence type="ECO:0000256" key="3">
    <source>
        <dbReference type="ARBA" id="ARBA00022475"/>
    </source>
</evidence>
<dbReference type="PANTHER" id="PTHR30558">
    <property type="entry name" value="EXBD MEMBRANE COMPONENT OF PMF-DRIVEN MACROMOLECULE IMPORT SYSTEM"/>
    <property type="match status" value="1"/>
</dbReference>
<gene>
    <name evidence="8" type="ORF">LPB138_12525</name>
</gene>
<dbReference type="KEGG" id="lul:LPB138_12525"/>
<keyword evidence="7" id="KW-0653">Protein transport</keyword>
<evidence type="ECO:0000313" key="9">
    <source>
        <dbReference type="Proteomes" id="UP000176050"/>
    </source>
</evidence>
<keyword evidence="4 7" id="KW-0812">Transmembrane</keyword>
<proteinExistence type="inferred from homology"/>
<accession>A0A1D8PA55</accession>
<evidence type="ECO:0000256" key="5">
    <source>
        <dbReference type="ARBA" id="ARBA00022989"/>
    </source>
</evidence>
<keyword evidence="7" id="KW-0813">Transport</keyword>
<dbReference type="Proteomes" id="UP000176050">
    <property type="component" value="Chromosome"/>
</dbReference>
<protein>
    <submittedName>
        <fullName evidence="8">Biopolymer transporter ExbD</fullName>
    </submittedName>
</protein>
<name>A0A1D8PA55_9FLAO</name>
<evidence type="ECO:0000256" key="2">
    <source>
        <dbReference type="ARBA" id="ARBA00005811"/>
    </source>
</evidence>
<keyword evidence="9" id="KW-1185">Reference proteome</keyword>
<sequence length="207" mass="23105">MARRDTPEINAGSMADIAFLLLIFFLVTTTMDVDAGISRRLPEKQPIDAPPPPVIKMKNVFEVIINRNDELLIEGEYHEIKDIKQMAIDFIDNGGGKGNPMPNEVDGKECTWCKGAKDEASSDHPNKAVISLKSDRSTSYGTFIKVQNELGKAYTTLRNRLAKELYGTTYTEMVDDLSKDKGNATLKDKIDKIKSMYPEIISEAETN</sequence>
<evidence type="ECO:0000256" key="1">
    <source>
        <dbReference type="ARBA" id="ARBA00004162"/>
    </source>
</evidence>
<dbReference type="RefSeq" id="WP_070237612.1">
    <property type="nucleotide sequence ID" value="NZ_CP017478.1"/>
</dbReference>
<dbReference type="InterPro" id="IPR003400">
    <property type="entry name" value="ExbD"/>
</dbReference>
<dbReference type="STRING" id="1850246.LPB138_12525"/>
<dbReference type="GO" id="GO:0022857">
    <property type="term" value="F:transmembrane transporter activity"/>
    <property type="evidence" value="ECO:0007669"/>
    <property type="project" value="InterPro"/>
</dbReference>
<dbReference type="Pfam" id="PF02472">
    <property type="entry name" value="ExbD"/>
    <property type="match status" value="1"/>
</dbReference>
<dbReference type="GO" id="GO:0005886">
    <property type="term" value="C:plasma membrane"/>
    <property type="evidence" value="ECO:0007669"/>
    <property type="project" value="UniProtKB-SubCell"/>
</dbReference>
<keyword evidence="6" id="KW-0472">Membrane</keyword>
<evidence type="ECO:0000256" key="7">
    <source>
        <dbReference type="RuleBase" id="RU003879"/>
    </source>
</evidence>
<dbReference type="PANTHER" id="PTHR30558:SF3">
    <property type="entry name" value="BIOPOLYMER TRANSPORT PROTEIN EXBD-RELATED"/>
    <property type="match status" value="1"/>
</dbReference>
<dbReference type="GO" id="GO:0015031">
    <property type="term" value="P:protein transport"/>
    <property type="evidence" value="ECO:0007669"/>
    <property type="project" value="UniProtKB-KW"/>
</dbReference>
<keyword evidence="5" id="KW-1133">Transmembrane helix</keyword>
<reference evidence="8 9" key="1">
    <citation type="submission" date="2016-10" db="EMBL/GenBank/DDBJ databases">
        <title>Lutibacter sp. LPB0138, isolated from marine gastropod.</title>
        <authorList>
            <person name="Kim E."/>
            <person name="Yi H."/>
        </authorList>
    </citation>
    <scope>NUCLEOTIDE SEQUENCE [LARGE SCALE GENOMIC DNA]</scope>
    <source>
        <strain evidence="8 9">LPB0138</strain>
    </source>
</reference>
<keyword evidence="3" id="KW-1003">Cell membrane</keyword>
<dbReference type="EMBL" id="CP017478">
    <property type="protein sequence ID" value="AOW21452.1"/>
    <property type="molecule type" value="Genomic_DNA"/>
</dbReference>
<comment type="subcellular location">
    <subcellularLocation>
        <location evidence="1">Cell membrane</location>
        <topology evidence="1">Single-pass membrane protein</topology>
    </subcellularLocation>
    <subcellularLocation>
        <location evidence="7">Cell membrane</location>
        <topology evidence="7">Single-pass type II membrane protein</topology>
    </subcellularLocation>
</comment>
<evidence type="ECO:0000256" key="4">
    <source>
        <dbReference type="ARBA" id="ARBA00022692"/>
    </source>
</evidence>
<comment type="similarity">
    <text evidence="2 7">Belongs to the ExbD/TolR family.</text>
</comment>
<evidence type="ECO:0000256" key="6">
    <source>
        <dbReference type="ARBA" id="ARBA00023136"/>
    </source>
</evidence>
<dbReference type="AlphaFoldDB" id="A0A1D8PA55"/>
<dbReference type="OrthoDB" id="9801500at2"/>